<evidence type="ECO:0000313" key="2">
    <source>
        <dbReference type="Proteomes" id="UP000308705"/>
    </source>
</evidence>
<protein>
    <submittedName>
        <fullName evidence="1">Uncharacterized protein</fullName>
    </submittedName>
</protein>
<gene>
    <name evidence="1" type="ORF">FDA94_22690</name>
</gene>
<accession>A0A4V5UYV0</accession>
<keyword evidence="2" id="KW-1185">Reference proteome</keyword>
<dbReference type="RefSeq" id="WP_137249102.1">
    <property type="nucleotide sequence ID" value="NZ_SZQA01000023.1"/>
</dbReference>
<dbReference type="AlphaFoldDB" id="A0A4V5UYV0"/>
<dbReference type="EMBL" id="SZQA01000023">
    <property type="protein sequence ID" value="TKK86033.1"/>
    <property type="molecule type" value="Genomic_DNA"/>
</dbReference>
<dbReference type="Proteomes" id="UP000308705">
    <property type="component" value="Unassembled WGS sequence"/>
</dbReference>
<comment type="caution">
    <text evidence="1">The sequence shown here is derived from an EMBL/GenBank/DDBJ whole genome shotgun (WGS) entry which is preliminary data.</text>
</comment>
<feature type="non-terminal residue" evidence="1">
    <location>
        <position position="68"/>
    </location>
</feature>
<name>A0A4V5UYV0_9ACTN</name>
<sequence>MTTTQDPARAALMLAEADPGRAVIVAAEVAARARERRDLAAQSRAERALGIAAVHLDDLATAARHLRA</sequence>
<proteinExistence type="predicted"/>
<reference evidence="1 2" key="1">
    <citation type="submission" date="2019-04" db="EMBL/GenBank/DDBJ databases">
        <title>Herbidospora sp. NEAU-GS14.nov., a novel actinomycete isolated from soil.</title>
        <authorList>
            <person name="Han L."/>
        </authorList>
    </citation>
    <scope>NUCLEOTIDE SEQUENCE [LARGE SCALE GENOMIC DNA]</scope>
    <source>
        <strain evidence="1 2">NEAU-GS14</strain>
    </source>
</reference>
<evidence type="ECO:0000313" key="1">
    <source>
        <dbReference type="EMBL" id="TKK86033.1"/>
    </source>
</evidence>
<organism evidence="1 2">
    <name type="scientific">Herbidospora galbida</name>
    <dbReference type="NCBI Taxonomy" id="2575442"/>
    <lineage>
        <taxon>Bacteria</taxon>
        <taxon>Bacillati</taxon>
        <taxon>Actinomycetota</taxon>
        <taxon>Actinomycetes</taxon>
        <taxon>Streptosporangiales</taxon>
        <taxon>Streptosporangiaceae</taxon>
        <taxon>Herbidospora</taxon>
    </lineage>
</organism>